<protein>
    <recommendedName>
        <fullName evidence="3">Carbohydrate kinase PfkB domain-containing protein</fullName>
    </recommendedName>
</protein>
<keyword evidence="2" id="KW-0418">Kinase</keyword>
<sequence length="85" mass="9217">MILCVGLNPVYQKTITIEKICFNSVNRADPNVLEGSAGKGINVARTIQTMGQESLVIGFPGGHTGNRIQTFLAQEQLRHDVVHGI</sequence>
<dbReference type="InterPro" id="IPR029056">
    <property type="entry name" value="Ribokinase-like"/>
</dbReference>
<dbReference type="GO" id="GO:0016301">
    <property type="term" value="F:kinase activity"/>
    <property type="evidence" value="ECO:0007669"/>
    <property type="project" value="UniProtKB-KW"/>
</dbReference>
<evidence type="ECO:0000259" key="3">
    <source>
        <dbReference type="Pfam" id="PF00294"/>
    </source>
</evidence>
<dbReference type="InterPro" id="IPR011611">
    <property type="entry name" value="PfkB_dom"/>
</dbReference>
<evidence type="ECO:0000313" key="4">
    <source>
        <dbReference type="EMBL" id="PIE33870.1"/>
    </source>
</evidence>
<proteinExistence type="predicted"/>
<keyword evidence="1" id="KW-0808">Transferase</keyword>
<dbReference type="SUPFAM" id="SSF53613">
    <property type="entry name" value="Ribokinase-like"/>
    <property type="match status" value="1"/>
</dbReference>
<evidence type="ECO:0000313" key="5">
    <source>
        <dbReference type="Proteomes" id="UP000230821"/>
    </source>
</evidence>
<accession>A0A2G6KEQ5</accession>
<dbReference type="Gene3D" id="3.40.1190.20">
    <property type="match status" value="1"/>
</dbReference>
<comment type="caution">
    <text evidence="4">The sequence shown here is derived from an EMBL/GenBank/DDBJ whole genome shotgun (WGS) entry which is preliminary data.</text>
</comment>
<dbReference type="Proteomes" id="UP000230821">
    <property type="component" value="Unassembled WGS sequence"/>
</dbReference>
<dbReference type="EMBL" id="PDSK01000094">
    <property type="protein sequence ID" value="PIE33870.1"/>
    <property type="molecule type" value="Genomic_DNA"/>
</dbReference>
<evidence type="ECO:0000256" key="2">
    <source>
        <dbReference type="ARBA" id="ARBA00022777"/>
    </source>
</evidence>
<organism evidence="4 5">
    <name type="scientific">candidate division KSB3 bacterium</name>
    <dbReference type="NCBI Taxonomy" id="2044937"/>
    <lineage>
        <taxon>Bacteria</taxon>
        <taxon>candidate division KSB3</taxon>
    </lineage>
</organism>
<dbReference type="Pfam" id="PF00294">
    <property type="entry name" value="PfkB"/>
    <property type="match status" value="1"/>
</dbReference>
<dbReference type="InterPro" id="IPR002173">
    <property type="entry name" value="Carboh/pur_kinase_PfkB_CS"/>
</dbReference>
<gene>
    <name evidence="4" type="ORF">CSA56_10220</name>
</gene>
<dbReference type="PANTHER" id="PTHR46566:SF2">
    <property type="entry name" value="ATP-DEPENDENT 6-PHOSPHOFRUCTOKINASE ISOZYME 2"/>
    <property type="match status" value="1"/>
</dbReference>
<evidence type="ECO:0000256" key="1">
    <source>
        <dbReference type="ARBA" id="ARBA00022679"/>
    </source>
</evidence>
<feature type="domain" description="Carbohydrate kinase PfkB" evidence="3">
    <location>
        <begin position="17"/>
        <end position="83"/>
    </location>
</feature>
<dbReference type="PROSITE" id="PS00583">
    <property type="entry name" value="PFKB_KINASES_1"/>
    <property type="match status" value="1"/>
</dbReference>
<name>A0A2G6KEQ5_9BACT</name>
<reference evidence="4 5" key="1">
    <citation type="submission" date="2017-10" db="EMBL/GenBank/DDBJ databases">
        <title>Novel microbial diversity and functional potential in the marine mammal oral microbiome.</title>
        <authorList>
            <person name="Dudek N.K."/>
            <person name="Sun C.L."/>
            <person name="Burstein D."/>
            <person name="Kantor R.S."/>
            <person name="Aliaga Goltsman D.S."/>
            <person name="Bik E.M."/>
            <person name="Thomas B.C."/>
            <person name="Banfield J.F."/>
            <person name="Relman D.A."/>
        </authorList>
    </citation>
    <scope>NUCLEOTIDE SEQUENCE [LARGE SCALE GENOMIC DNA]</scope>
    <source>
        <strain evidence="4">DOLJORAL78_47_16</strain>
    </source>
</reference>
<dbReference type="AlphaFoldDB" id="A0A2G6KEQ5"/>
<dbReference type="PANTHER" id="PTHR46566">
    <property type="entry name" value="1-PHOSPHOFRUCTOKINASE-RELATED"/>
    <property type="match status" value="1"/>
</dbReference>